<gene>
    <name evidence="3" type="ORF">IAA42_05435</name>
</gene>
<feature type="compositionally biased region" description="Polar residues" evidence="1">
    <location>
        <begin position="24"/>
        <end position="40"/>
    </location>
</feature>
<proteinExistence type="predicted"/>
<dbReference type="Gene3D" id="3.40.50.1820">
    <property type="entry name" value="alpha/beta hydrolase"/>
    <property type="match status" value="2"/>
</dbReference>
<feature type="region of interest" description="Disordered" evidence="1">
    <location>
        <begin position="23"/>
        <end position="44"/>
    </location>
</feature>
<accession>A0A9D2CHQ5</accession>
<feature type="region of interest" description="Disordered" evidence="1">
    <location>
        <begin position="391"/>
        <end position="413"/>
    </location>
</feature>
<dbReference type="PROSITE" id="PS51257">
    <property type="entry name" value="PROKAR_LIPOPROTEIN"/>
    <property type="match status" value="1"/>
</dbReference>
<sequence>MGCTRREFLALASVGTIAGMAGCTPSQPAQEATPPTSDPTKPSVDVTEFESLALDPSAWRYDSDNNIYYQLGLPYCLNPATETYESLAIFVPGAYFTAEKDGDTYTCTVNEKAVVGSFTPATAPILLPINSGTLSAQESPTAYGPEGLAPYLGEGCVYVYAGFRGRSAAVDTATGSDELIAGGSPWPVVDLKAAIRYLRYNADVLPCDASRTFVFGFGAGGGLSAVLGASGDSELFDPYLEEIGAITHDATGADVSDAIAGSASWCPVTSYDMADAAYEWCQGQYSSEGTRAEGTWTQMLSRDLAAAYGAWVNEMDLRDEDDVQLTLDETEAGVYAMGSYAESLLAEIDDAATHFVQNTPFPYTYTPQRLEAPTFPGDPNLVTARLADTATPGAAEGEAAADSTGEREAGTADGSDVLAGVAQVQSTIYDSAQSYFSALNEDTWWINYNHRSSSVSVSSLRDFVMHLRPARLSASPFDQPDRSSRANQLFGVGEESTLHFSTCVADVVAAGAETFSSCEDWNVTLESAWADDLEKVDALGTGMVERVSMMNPLMWLSGHYEGYGQSTVAPHWRVNEGLFDTETSLATAANIVFALRKYDGVTDVAHTPVWGQGHVLAERSGSATSNLLDWVVACCAS</sequence>
<dbReference type="SUPFAM" id="SSF53474">
    <property type="entry name" value="alpha/beta-Hydrolases"/>
    <property type="match status" value="1"/>
</dbReference>
<feature type="domain" description="BD-FAE-like" evidence="2">
    <location>
        <begin position="185"/>
        <end position="241"/>
    </location>
</feature>
<dbReference type="PROSITE" id="PS51318">
    <property type="entry name" value="TAT"/>
    <property type="match status" value="1"/>
</dbReference>
<protein>
    <submittedName>
        <fullName evidence="3">Tannase</fullName>
    </submittedName>
</protein>
<feature type="compositionally biased region" description="Low complexity" evidence="1">
    <location>
        <begin position="391"/>
        <end position="403"/>
    </location>
</feature>
<dbReference type="Proteomes" id="UP000824133">
    <property type="component" value="Unassembled WGS sequence"/>
</dbReference>
<dbReference type="InterPro" id="IPR029058">
    <property type="entry name" value="AB_hydrolase_fold"/>
</dbReference>
<dbReference type="InterPro" id="IPR048121">
    <property type="entry name" value="Tannase_A"/>
</dbReference>
<organism evidence="3 4">
    <name type="scientific">Candidatus Olsenella excrementavium</name>
    <dbReference type="NCBI Taxonomy" id="2838709"/>
    <lineage>
        <taxon>Bacteria</taxon>
        <taxon>Bacillati</taxon>
        <taxon>Actinomycetota</taxon>
        <taxon>Coriobacteriia</taxon>
        <taxon>Coriobacteriales</taxon>
        <taxon>Atopobiaceae</taxon>
        <taxon>Olsenella</taxon>
    </lineage>
</organism>
<evidence type="ECO:0000259" key="2">
    <source>
        <dbReference type="Pfam" id="PF20434"/>
    </source>
</evidence>
<dbReference type="InterPro" id="IPR006311">
    <property type="entry name" value="TAT_signal"/>
</dbReference>
<comment type="caution">
    <text evidence="3">The sequence shown here is derived from an EMBL/GenBank/DDBJ whole genome shotgun (WGS) entry which is preliminary data.</text>
</comment>
<evidence type="ECO:0000313" key="3">
    <source>
        <dbReference type="EMBL" id="HIY79860.1"/>
    </source>
</evidence>
<name>A0A9D2CHQ5_9ACTN</name>
<reference evidence="3" key="2">
    <citation type="submission" date="2021-04" db="EMBL/GenBank/DDBJ databases">
        <authorList>
            <person name="Gilroy R."/>
        </authorList>
    </citation>
    <scope>NUCLEOTIDE SEQUENCE</scope>
    <source>
        <strain evidence="3">ChiHjej10B9-743</strain>
    </source>
</reference>
<dbReference type="NCBIfam" id="NF041555">
    <property type="entry name" value="tannase_A"/>
    <property type="match status" value="1"/>
</dbReference>
<dbReference type="AlphaFoldDB" id="A0A9D2CHQ5"/>
<evidence type="ECO:0000313" key="4">
    <source>
        <dbReference type="Proteomes" id="UP000824133"/>
    </source>
</evidence>
<dbReference type="Pfam" id="PF20434">
    <property type="entry name" value="BD-FAE"/>
    <property type="match status" value="1"/>
</dbReference>
<dbReference type="InterPro" id="IPR049492">
    <property type="entry name" value="BD-FAE-like_dom"/>
</dbReference>
<evidence type="ECO:0000256" key="1">
    <source>
        <dbReference type="SAM" id="MobiDB-lite"/>
    </source>
</evidence>
<dbReference type="EMBL" id="DXCP01000038">
    <property type="protein sequence ID" value="HIY79860.1"/>
    <property type="molecule type" value="Genomic_DNA"/>
</dbReference>
<reference evidence="3" key="1">
    <citation type="journal article" date="2021" name="PeerJ">
        <title>Extensive microbial diversity within the chicken gut microbiome revealed by metagenomics and culture.</title>
        <authorList>
            <person name="Gilroy R."/>
            <person name="Ravi A."/>
            <person name="Getino M."/>
            <person name="Pursley I."/>
            <person name="Horton D.L."/>
            <person name="Alikhan N.F."/>
            <person name="Baker D."/>
            <person name="Gharbi K."/>
            <person name="Hall N."/>
            <person name="Watson M."/>
            <person name="Adriaenssens E.M."/>
            <person name="Foster-Nyarko E."/>
            <person name="Jarju S."/>
            <person name="Secka A."/>
            <person name="Antonio M."/>
            <person name="Oren A."/>
            <person name="Chaudhuri R.R."/>
            <person name="La Ragione R."/>
            <person name="Hildebrand F."/>
            <person name="Pallen M.J."/>
        </authorList>
    </citation>
    <scope>NUCLEOTIDE SEQUENCE</scope>
    <source>
        <strain evidence="3">ChiHjej10B9-743</strain>
    </source>
</reference>